<name>A0ABS0KQ47_PSENT</name>
<keyword evidence="2" id="KW-1185">Reference proteome</keyword>
<dbReference type="InterPro" id="IPR009363">
    <property type="entry name" value="Phage_Mu_Gp16"/>
</dbReference>
<comment type="caution">
    <text evidence="1">The sequence shown here is derived from an EMBL/GenBank/DDBJ whole genome shotgun (WGS) entry which is preliminary data.</text>
</comment>
<gene>
    <name evidence="1" type="ORF">I5I61_19760</name>
</gene>
<dbReference type="RefSeq" id="WP_037010483.1">
    <property type="nucleotide sequence ID" value="NZ_CAMIIC010000007.1"/>
</dbReference>
<sequence length="192" mass="21768">MALAKALLSKIHIARQQLGLAEDVYRQKLQGMFGKASSKDLSPRQAEKLLEEFKRLGWKPQPSKRSAGKPHNFSKLPAEIEVIEAQLTDMRLPWSYADKIAKQMFGVAKVAWLAKKPDQVKAVLAALHVEQEKRHLLAEVERLCQRLGIEHPEQAAGLDHLPKGWQRQRPILKALVDALNHSLNAREQKEEV</sequence>
<evidence type="ECO:0000313" key="1">
    <source>
        <dbReference type="EMBL" id="MBG6289696.1"/>
    </source>
</evidence>
<dbReference type="Pfam" id="PF06252">
    <property type="entry name" value="GemA"/>
    <property type="match status" value="1"/>
</dbReference>
<evidence type="ECO:0000313" key="2">
    <source>
        <dbReference type="Proteomes" id="UP000608450"/>
    </source>
</evidence>
<proteinExistence type="predicted"/>
<reference evidence="1 2" key="1">
    <citation type="submission" date="2020-11" db="EMBL/GenBank/DDBJ databases">
        <title>Enhanced detection system for hospital associated transmission using whole genome sequencing surveillance.</title>
        <authorList>
            <person name="Harrison L.H."/>
            <person name="Van Tyne D."/>
            <person name="Marsh J.W."/>
            <person name="Griffith M.P."/>
            <person name="Snyder D.J."/>
            <person name="Cooper V.S."/>
            <person name="Mustapha M."/>
        </authorList>
    </citation>
    <scope>NUCLEOTIDE SEQUENCE [LARGE SCALE GENOMIC DNA]</scope>
    <source>
        <strain evidence="1 2">PSA00705</strain>
    </source>
</reference>
<dbReference type="Proteomes" id="UP000608450">
    <property type="component" value="Unassembled WGS sequence"/>
</dbReference>
<protein>
    <submittedName>
        <fullName evidence="1">Regulatory protein GemA</fullName>
    </submittedName>
</protein>
<dbReference type="EMBL" id="JADTFC010000054">
    <property type="protein sequence ID" value="MBG6289696.1"/>
    <property type="molecule type" value="Genomic_DNA"/>
</dbReference>
<organism evidence="1 2">
    <name type="scientific">Pseudomonas nitroreducens</name>
    <dbReference type="NCBI Taxonomy" id="46680"/>
    <lineage>
        <taxon>Bacteria</taxon>
        <taxon>Pseudomonadati</taxon>
        <taxon>Pseudomonadota</taxon>
        <taxon>Gammaproteobacteria</taxon>
        <taxon>Pseudomonadales</taxon>
        <taxon>Pseudomonadaceae</taxon>
        <taxon>Pseudomonas</taxon>
    </lineage>
</organism>
<accession>A0ABS0KQ47</accession>